<reference evidence="2" key="3">
    <citation type="submission" date="2021-05" db="UniProtKB">
        <authorList>
            <consortium name="EnsemblPlants"/>
        </authorList>
    </citation>
    <scope>IDENTIFICATION</scope>
    <source>
        <strain evidence="2">cv. B73</strain>
    </source>
</reference>
<dbReference type="InParanoid" id="A0A804NGZ3"/>
<feature type="compositionally biased region" description="Basic and acidic residues" evidence="1">
    <location>
        <begin position="334"/>
        <end position="359"/>
    </location>
</feature>
<feature type="compositionally biased region" description="Basic residues" evidence="1">
    <location>
        <begin position="131"/>
        <end position="145"/>
    </location>
</feature>
<keyword evidence="3" id="KW-1185">Reference proteome</keyword>
<dbReference type="Gramene" id="Zm00001eb159850_T001">
    <property type="protein sequence ID" value="Zm00001eb159850_P001"/>
    <property type="gene ID" value="Zm00001eb159850"/>
</dbReference>
<dbReference type="Proteomes" id="UP000007305">
    <property type="component" value="Chromosome 3"/>
</dbReference>
<feature type="compositionally biased region" description="Basic and acidic residues" evidence="1">
    <location>
        <begin position="118"/>
        <end position="130"/>
    </location>
</feature>
<feature type="compositionally biased region" description="Basic residues" evidence="1">
    <location>
        <begin position="313"/>
        <end position="333"/>
    </location>
</feature>
<evidence type="ECO:0000313" key="3">
    <source>
        <dbReference type="Proteomes" id="UP000007305"/>
    </source>
</evidence>
<protein>
    <submittedName>
        <fullName evidence="2">Uncharacterized protein</fullName>
    </submittedName>
</protein>
<name>A0A804NGZ3_MAIZE</name>
<feature type="region of interest" description="Disordered" evidence="1">
    <location>
        <begin position="112"/>
        <end position="145"/>
    </location>
</feature>
<reference evidence="3" key="1">
    <citation type="submission" date="2015-12" db="EMBL/GenBank/DDBJ databases">
        <title>Update maize B73 reference genome by single molecule sequencing technologies.</title>
        <authorList>
            <consortium name="Maize Genome Sequencing Project"/>
            <person name="Ware D."/>
        </authorList>
    </citation>
    <scope>NUCLEOTIDE SEQUENCE [LARGE SCALE GENOMIC DNA]</scope>
    <source>
        <strain evidence="3">cv. B73</strain>
    </source>
</reference>
<reference evidence="2" key="2">
    <citation type="submission" date="2019-07" db="EMBL/GenBank/DDBJ databases">
        <authorList>
            <person name="Seetharam A."/>
            <person name="Woodhouse M."/>
            <person name="Cannon E."/>
        </authorList>
    </citation>
    <scope>NUCLEOTIDE SEQUENCE [LARGE SCALE GENOMIC DNA]</scope>
    <source>
        <strain evidence="2">cv. B73</strain>
    </source>
</reference>
<dbReference type="EnsemblPlants" id="Zm00001eb159850_T001">
    <property type="protein sequence ID" value="Zm00001eb159850_P001"/>
    <property type="gene ID" value="Zm00001eb159850"/>
</dbReference>
<sequence>CVPFLNLGSASPGSLIPSVLSPSHTHYTLLCCSKKEEASASLALVVSNGHHRRVQPPQVLLRGLPAPFGHAHHHPVVRGRGHPARRRRPHPRVHLLLPHPALRPDVLPVQPHQGVHRVPRDDPALHDGHDHPRRHRRGDRGRRVRGPVLRVRAVQGPHRERGHRGAVRVPGRRRVAGRAAVLGHGGAQAGAPVPGRAGRGLRRGRGLRGGQARGAVHVHRDEPAPGAAQREAVQRRGGGGPDRAAGARRRRGHQLGARVHEPRHAVVHGPQRDGGQGGGQLLRPRRALRRHRRQEAPGHRHDQRRARDEGARHERRRGRDRAPHARGRARHDRHRDGGRRDRRRPEDGPDVRRHDDLRPEGGAPGAEGTGQAQRRGRDHPRGVAGAARGVRDCVQGRRGRGRLSEHPRASMQAASYLGRRHHGVSSFNLGLCCCWTNEFPSIG</sequence>
<feature type="region of interest" description="Disordered" evidence="1">
    <location>
        <begin position="183"/>
        <end position="391"/>
    </location>
</feature>
<accession>A0A804NGZ3</accession>
<feature type="compositionally biased region" description="Basic and acidic residues" evidence="1">
    <location>
        <begin position="294"/>
        <end position="312"/>
    </location>
</feature>
<dbReference type="AlphaFoldDB" id="A0A804NGZ3"/>
<organism evidence="2 3">
    <name type="scientific">Zea mays</name>
    <name type="common">Maize</name>
    <dbReference type="NCBI Taxonomy" id="4577"/>
    <lineage>
        <taxon>Eukaryota</taxon>
        <taxon>Viridiplantae</taxon>
        <taxon>Streptophyta</taxon>
        <taxon>Embryophyta</taxon>
        <taxon>Tracheophyta</taxon>
        <taxon>Spermatophyta</taxon>
        <taxon>Magnoliopsida</taxon>
        <taxon>Liliopsida</taxon>
        <taxon>Poales</taxon>
        <taxon>Poaceae</taxon>
        <taxon>PACMAD clade</taxon>
        <taxon>Panicoideae</taxon>
        <taxon>Andropogonodae</taxon>
        <taxon>Andropogoneae</taxon>
        <taxon>Tripsacinae</taxon>
        <taxon>Zea</taxon>
    </lineage>
</organism>
<proteinExistence type="predicted"/>
<evidence type="ECO:0000256" key="1">
    <source>
        <dbReference type="SAM" id="MobiDB-lite"/>
    </source>
</evidence>
<feature type="compositionally biased region" description="Basic residues" evidence="1">
    <location>
        <begin position="283"/>
        <end position="293"/>
    </location>
</feature>
<evidence type="ECO:0000313" key="2">
    <source>
        <dbReference type="EnsemblPlants" id="Zm00001eb159850_P001"/>
    </source>
</evidence>